<dbReference type="EMBL" id="JBHEGD010000001">
    <property type="protein sequence ID" value="MFH6598454.1"/>
    <property type="molecule type" value="Genomic_DNA"/>
</dbReference>
<dbReference type="RefSeq" id="WP_395272510.1">
    <property type="nucleotide sequence ID" value="NZ_JBHEGD010000001.1"/>
</dbReference>
<evidence type="ECO:0000313" key="2">
    <source>
        <dbReference type="Proteomes" id="UP001609932"/>
    </source>
</evidence>
<organism evidence="1 2">
    <name type="scientific">Ectopseudomonas khazarica</name>
    <dbReference type="NCBI Taxonomy" id="2502979"/>
    <lineage>
        <taxon>Bacteria</taxon>
        <taxon>Pseudomonadati</taxon>
        <taxon>Pseudomonadota</taxon>
        <taxon>Gammaproteobacteria</taxon>
        <taxon>Pseudomonadales</taxon>
        <taxon>Pseudomonadaceae</taxon>
        <taxon>Ectopseudomonas</taxon>
    </lineage>
</organism>
<proteinExistence type="predicted"/>
<keyword evidence="2" id="KW-1185">Reference proteome</keyword>
<name>A0ABW7MA48_9GAMM</name>
<gene>
    <name evidence="1" type="ORF">ACEVAQ_06990</name>
</gene>
<dbReference type="Proteomes" id="UP001609932">
    <property type="component" value="Unassembled WGS sequence"/>
</dbReference>
<accession>A0ABW7MA48</accession>
<comment type="caution">
    <text evidence="1">The sequence shown here is derived from an EMBL/GenBank/DDBJ whole genome shotgun (WGS) entry which is preliminary data.</text>
</comment>
<evidence type="ECO:0000313" key="1">
    <source>
        <dbReference type="EMBL" id="MFH6598454.1"/>
    </source>
</evidence>
<reference evidence="1 2" key="1">
    <citation type="submission" date="2024-09" db="EMBL/GenBank/DDBJ databases">
        <title>Elucidation of the Bokeelamides from Bacteria Associated with Moon Snail Egg Collars.</title>
        <authorList>
            <person name="Campbell R."/>
            <person name="Piedl K."/>
            <person name="Mevers E."/>
        </authorList>
    </citation>
    <scope>NUCLEOTIDE SEQUENCE [LARGE SCALE GENOMIC DNA]</scope>
    <source>
        <strain evidence="1 2">EM133</strain>
    </source>
</reference>
<sequence length="145" mass="16516">MACSVPKHIEELTVADLESNRWCVYHNDEEGYDSFEFVIPDTHLNFSEHAIEIELAHFTFPDGRILKGRFDGSESFSVCHNGNWYSFWLGISKPNENTIAEFKKFLTVNRLALPVHATATWSGTSKTFNGLQYLDDTGAIREIVI</sequence>
<protein>
    <submittedName>
        <fullName evidence="1">Uncharacterized protein</fullName>
    </submittedName>
</protein>